<sequence length="114" mass="13710">MASKNVVAQNANALITLYIQCFTEKYSRKPNINRYRVKWGFQDMVEDLGYQRCRDVVEYYFKTGRLGHPVDFLLMNYEKISEVYEEKQEDERKRAELRKQTEQRVKELESKNDG</sequence>
<gene>
    <name evidence="2" type="primary">55</name>
    <name evidence="2" type="ORF">SEA_GILSON_55</name>
</gene>
<reference evidence="2 3" key="1">
    <citation type="submission" date="2018-10" db="EMBL/GenBank/DDBJ databases">
        <authorList>
            <person name="Soria N.A."/>
            <person name="Batley M.G."/>
            <person name="Hanafy A."/>
            <person name="Singh N."/>
            <person name="Shaffer C.D."/>
            <person name="Weston-Hafer K.A."/>
            <person name="Russell D.A."/>
            <person name="Pope W.H."/>
            <person name="Jacobs-Sera D."/>
            <person name="Hendrix R.W."/>
            <person name="Hatfull G.F."/>
        </authorList>
    </citation>
    <scope>NUCLEOTIDE SEQUENCE [LARGE SCALE GENOMIC DNA]</scope>
</reference>
<name>A0A3T0ICK2_9CAUD</name>
<evidence type="ECO:0000256" key="1">
    <source>
        <dbReference type="SAM" id="MobiDB-lite"/>
    </source>
</evidence>
<dbReference type="Proteomes" id="UP000284334">
    <property type="component" value="Segment"/>
</dbReference>
<feature type="region of interest" description="Disordered" evidence="1">
    <location>
        <begin position="89"/>
        <end position="114"/>
    </location>
</feature>
<evidence type="ECO:0000313" key="3">
    <source>
        <dbReference type="Proteomes" id="UP000284334"/>
    </source>
</evidence>
<protein>
    <submittedName>
        <fullName evidence="2">Uncharacterized protein</fullName>
    </submittedName>
</protein>
<dbReference type="RefSeq" id="YP_009842518.1">
    <property type="nucleotide sequence ID" value="NC_048742.1"/>
</dbReference>
<dbReference type="KEGG" id="vg:55612746"/>
<dbReference type="EMBL" id="MK061412">
    <property type="protein sequence ID" value="AZU97133.1"/>
    <property type="molecule type" value="Genomic_DNA"/>
</dbReference>
<organism evidence="2 3">
    <name type="scientific">Streptomyces phage Gilson</name>
    <dbReference type="NCBI Taxonomy" id="2488789"/>
    <lineage>
        <taxon>Viruses</taxon>
        <taxon>Duplodnaviria</taxon>
        <taxon>Heunggongvirae</taxon>
        <taxon>Uroviricota</taxon>
        <taxon>Caudoviricetes</taxon>
        <taxon>Stanwilliamsviridae</taxon>
        <taxon>Loccivirinae</taxon>
        <taxon>Gilsonvirus</taxon>
        <taxon>Gilsonvirus gilson</taxon>
    </lineage>
</organism>
<keyword evidence="3" id="KW-1185">Reference proteome</keyword>
<proteinExistence type="predicted"/>
<dbReference type="GeneID" id="55612746"/>
<evidence type="ECO:0000313" key="2">
    <source>
        <dbReference type="EMBL" id="AZU97133.1"/>
    </source>
</evidence>
<accession>A0A3T0ICK2</accession>